<dbReference type="RefSeq" id="WP_268186563.1">
    <property type="nucleotide sequence ID" value="NZ_CP113361.1"/>
</dbReference>
<evidence type="ECO:0000313" key="1">
    <source>
        <dbReference type="EMBL" id="WAI01337.1"/>
    </source>
</evidence>
<accession>A0A9X9S409</accession>
<dbReference type="EMBL" id="CP113361">
    <property type="protein sequence ID" value="WAI01337.1"/>
    <property type="molecule type" value="Genomic_DNA"/>
</dbReference>
<dbReference type="Proteomes" id="UP001163096">
    <property type="component" value="Chromosome"/>
</dbReference>
<evidence type="ECO:0000313" key="2">
    <source>
        <dbReference type="Proteomes" id="UP001163096"/>
    </source>
</evidence>
<organism evidence="1 2">
    <name type="scientific">Methanogenium organophilum</name>
    <dbReference type="NCBI Taxonomy" id="2199"/>
    <lineage>
        <taxon>Archaea</taxon>
        <taxon>Methanobacteriati</taxon>
        <taxon>Methanobacteriota</taxon>
        <taxon>Stenosarchaea group</taxon>
        <taxon>Methanomicrobia</taxon>
        <taxon>Methanomicrobiales</taxon>
        <taxon>Methanomicrobiaceae</taxon>
        <taxon>Methanogenium</taxon>
    </lineage>
</organism>
<sequence>MREKSISSIVACHACPVRYQLMKSQEAAEPERYTIAKQLSYALGHRLDASVLWEDIRLVSPEISDEAREMLDTWVTACNESEWEPADEYDVRVSSEKLGIGGTIDRILPGSPPRCAIMRVTEAPEAGVWGADRIRSACLSVCIEESLGFTPSSIICEYLPSGISRACTPEPRDRRRALQAIRTADTIDKGMVPRKPRNAPCEGCFLAEVCTVSGPKKLGDLFKKGD</sequence>
<keyword evidence="2" id="KW-1185">Reference proteome</keyword>
<name>A0A9X9S409_METOG</name>
<reference evidence="1" key="1">
    <citation type="submission" date="2022-11" db="EMBL/GenBank/DDBJ databases">
        <title>Complete genome sequence of Methanogenium organophilum DSM 3596.</title>
        <authorList>
            <person name="Chen S.-C."/>
            <person name="Lai S.-J."/>
            <person name="You Y.-T."/>
        </authorList>
    </citation>
    <scope>NUCLEOTIDE SEQUENCE</scope>
    <source>
        <strain evidence="1">DSM 3596</strain>
    </source>
</reference>
<dbReference type="AlphaFoldDB" id="A0A9X9S409"/>
<dbReference type="KEGG" id="mou:OU421_00215"/>
<dbReference type="GeneID" id="76833479"/>
<protein>
    <submittedName>
        <fullName evidence="1">Dna2/Cas4 domain-containing protein</fullName>
    </submittedName>
</protein>
<proteinExistence type="predicted"/>
<gene>
    <name evidence="1" type="ORF">OU421_00215</name>
</gene>